<dbReference type="GO" id="GO:0009055">
    <property type="term" value="F:electron transfer activity"/>
    <property type="evidence" value="ECO:0007669"/>
    <property type="project" value="UniProtKB-UniRule"/>
</dbReference>
<accession>A0A6P1YL59</accession>
<dbReference type="GO" id="GO:0005886">
    <property type="term" value="C:plasma membrane"/>
    <property type="evidence" value="ECO:0007669"/>
    <property type="project" value="UniProtKB-SubCell"/>
</dbReference>
<keyword evidence="7" id="KW-0349">Heme</keyword>
<dbReference type="InterPro" id="IPR013130">
    <property type="entry name" value="Fe3_Rdtase_TM_dom"/>
</dbReference>
<dbReference type="Proteomes" id="UP000464751">
    <property type="component" value="Chromosome"/>
</dbReference>
<dbReference type="Pfam" id="PF01794">
    <property type="entry name" value="Ferric_reduct"/>
    <property type="match status" value="1"/>
</dbReference>
<dbReference type="RefSeq" id="WP_163074527.1">
    <property type="nucleotide sequence ID" value="NZ_CP048630.1"/>
</dbReference>
<comment type="function">
    <text evidence="7">Part of the MsrPQ system that repairs oxidized periplasmic proteins containing methionine sulfoxide residues (Met-O), using respiratory chain electrons. Thus protects these proteins from oxidative-stress damage caused by reactive species of oxygen and chlorine generated by the host defense mechanisms. MsrPQ is essential for the maintenance of envelope integrity under bleach stress, rescuing a wide series of structurally unrelated periplasmic proteins from methionine oxidation. MsrQ provides electrons for reduction to the reductase catalytic subunit MsrP, using the quinone pool of the respiratory chain.</text>
</comment>
<sequence>MPPRKTLPAASPNSFLRERNGRLSPEKIGALLIVLIPLVLLVSRALSGGFAAPNPFGTGAPGLGGSGIGAPGLGGPGPALGARPLVEVIRFIGDWAIRLLLVSLAVTPARRLFNWPKLLAARRTLGLGAAFYVGVHFAFYLVDIGSLSMAAREIALRIYLTIGFVALVGLAVLSATSWEGAIRRLGAERWGHLHALVYPIVALGILHFFMQQKLDVTEPTLIAGFFVWLMGWRVMQRFGRGTGFLNLAALAVLAGLATALLEAGWYLAATGVDPVRVLQANLDFTYSIRPAWWVAGLGLALALASSLALRLRPLPQRRAARA</sequence>
<feature type="transmembrane region" description="Helical" evidence="7">
    <location>
        <begin position="190"/>
        <end position="210"/>
    </location>
</feature>
<evidence type="ECO:0000256" key="6">
    <source>
        <dbReference type="ARBA" id="ARBA00023136"/>
    </source>
</evidence>
<evidence type="ECO:0000259" key="8">
    <source>
        <dbReference type="Pfam" id="PF01794"/>
    </source>
</evidence>
<comment type="caution">
    <text evidence="7">Lacks conserved residue(s) required for the propagation of feature annotation.</text>
</comment>
<feature type="transmembrane region" description="Helical" evidence="7">
    <location>
        <begin position="28"/>
        <end position="46"/>
    </location>
</feature>
<gene>
    <name evidence="7" type="primary">msrQ</name>
    <name evidence="9" type="ORF">G3A50_06705</name>
</gene>
<evidence type="ECO:0000256" key="2">
    <source>
        <dbReference type="ARBA" id="ARBA00022448"/>
    </source>
</evidence>
<keyword evidence="5 7" id="KW-0408">Iron</keyword>
<reference evidence="9 10" key="1">
    <citation type="submission" date="2020-02" db="EMBL/GenBank/DDBJ databases">
        <authorList>
            <person name="Li G."/>
        </authorList>
    </citation>
    <scope>NUCLEOTIDE SEQUENCE [LARGE SCALE GENOMIC DNA]</scope>
    <source>
        <strain evidence="9 10">DSM 102029</strain>
    </source>
</reference>
<dbReference type="GO" id="GO:0030091">
    <property type="term" value="P:protein repair"/>
    <property type="evidence" value="ECO:0007669"/>
    <property type="project" value="UniProtKB-UniRule"/>
</dbReference>
<dbReference type="GO" id="GO:0010181">
    <property type="term" value="F:FMN binding"/>
    <property type="evidence" value="ECO:0007669"/>
    <property type="project" value="UniProtKB-UniRule"/>
</dbReference>
<evidence type="ECO:0000313" key="10">
    <source>
        <dbReference type="Proteomes" id="UP000464751"/>
    </source>
</evidence>
<evidence type="ECO:0000313" key="9">
    <source>
        <dbReference type="EMBL" id="QIB33431.1"/>
    </source>
</evidence>
<dbReference type="GO" id="GO:0020037">
    <property type="term" value="F:heme binding"/>
    <property type="evidence" value="ECO:0007669"/>
    <property type="project" value="UniProtKB-UniRule"/>
</dbReference>
<dbReference type="PANTHER" id="PTHR36964:SF1">
    <property type="entry name" value="PROTEIN-METHIONINE-SULFOXIDE REDUCTASE HEME-BINDING SUBUNIT MSRQ"/>
    <property type="match status" value="1"/>
</dbReference>
<feature type="transmembrane region" description="Helical" evidence="7">
    <location>
        <begin position="95"/>
        <end position="113"/>
    </location>
</feature>
<comment type="cofactor">
    <cofactor evidence="7">
        <name>heme b</name>
        <dbReference type="ChEBI" id="CHEBI:60344"/>
    </cofactor>
    <text evidence="7">Binds 1 heme b (iron(II)-protoporphyrin IX) group per subunit.</text>
</comment>
<comment type="subunit">
    <text evidence="7">Heterodimer of a catalytic subunit (MsrP) and a heme-binding subunit (MsrQ).</text>
</comment>
<feature type="transmembrane region" description="Helical" evidence="7">
    <location>
        <begin position="291"/>
        <end position="311"/>
    </location>
</feature>
<dbReference type="KEGG" id="apra:G3A50_06705"/>
<evidence type="ECO:0000256" key="3">
    <source>
        <dbReference type="ARBA" id="ARBA00022692"/>
    </source>
</evidence>
<keyword evidence="7" id="KW-1003">Cell membrane</keyword>
<keyword evidence="3 7" id="KW-0812">Transmembrane</keyword>
<protein>
    <recommendedName>
        <fullName evidence="7">Protein-methionine-sulfoxide reductase heme-binding subunit MsrQ</fullName>
    </recommendedName>
    <alternativeName>
        <fullName evidence="7">Flavocytochrome MsrQ</fullName>
    </alternativeName>
</protein>
<dbReference type="PANTHER" id="PTHR36964">
    <property type="entry name" value="PROTEIN-METHIONINE-SULFOXIDE REDUCTASE HEME-BINDING SUBUNIT MSRQ"/>
    <property type="match status" value="1"/>
</dbReference>
<feature type="transmembrane region" description="Helical" evidence="7">
    <location>
        <begin position="125"/>
        <end position="142"/>
    </location>
</feature>
<organism evidence="9 10">
    <name type="scientific">Ancylobacter pratisalsi</name>
    <dbReference type="NCBI Taxonomy" id="1745854"/>
    <lineage>
        <taxon>Bacteria</taxon>
        <taxon>Pseudomonadati</taxon>
        <taxon>Pseudomonadota</taxon>
        <taxon>Alphaproteobacteria</taxon>
        <taxon>Hyphomicrobiales</taxon>
        <taxon>Xanthobacteraceae</taxon>
        <taxon>Ancylobacter</taxon>
    </lineage>
</organism>
<dbReference type="GO" id="GO:0016679">
    <property type="term" value="F:oxidoreductase activity, acting on diphenols and related substances as donors"/>
    <property type="evidence" value="ECO:0007669"/>
    <property type="project" value="TreeGrafter"/>
</dbReference>
<comment type="similarity">
    <text evidence="7">Belongs to the MsrQ family.</text>
</comment>
<name>A0A6P1YL59_9HYPH</name>
<evidence type="ECO:0000256" key="7">
    <source>
        <dbReference type="HAMAP-Rule" id="MF_01207"/>
    </source>
</evidence>
<dbReference type="GO" id="GO:0046872">
    <property type="term" value="F:metal ion binding"/>
    <property type="evidence" value="ECO:0007669"/>
    <property type="project" value="UniProtKB-KW"/>
</dbReference>
<evidence type="ECO:0000256" key="4">
    <source>
        <dbReference type="ARBA" id="ARBA00022989"/>
    </source>
</evidence>
<keyword evidence="7" id="KW-0285">Flavoprotein</keyword>
<feature type="transmembrane region" description="Helical" evidence="7">
    <location>
        <begin position="216"/>
        <end position="235"/>
    </location>
</feature>
<keyword evidence="10" id="KW-1185">Reference proteome</keyword>
<evidence type="ECO:0000256" key="1">
    <source>
        <dbReference type="ARBA" id="ARBA00004141"/>
    </source>
</evidence>
<keyword evidence="7" id="KW-0249">Electron transport</keyword>
<keyword evidence="6 7" id="KW-0472">Membrane</keyword>
<keyword evidence="4 7" id="KW-1133">Transmembrane helix</keyword>
<feature type="domain" description="Ferric oxidoreductase" evidence="8">
    <location>
        <begin position="93"/>
        <end position="204"/>
    </location>
</feature>
<keyword evidence="7" id="KW-0479">Metal-binding</keyword>
<keyword evidence="2 7" id="KW-0813">Transport</keyword>
<dbReference type="EMBL" id="CP048630">
    <property type="protein sequence ID" value="QIB33431.1"/>
    <property type="molecule type" value="Genomic_DNA"/>
</dbReference>
<comment type="cofactor">
    <cofactor evidence="7">
        <name>FMN</name>
        <dbReference type="ChEBI" id="CHEBI:58210"/>
    </cofactor>
    <text evidence="7">Binds 1 FMN per subunit.</text>
</comment>
<feature type="transmembrane region" description="Helical" evidence="7">
    <location>
        <begin position="154"/>
        <end position="178"/>
    </location>
</feature>
<proteinExistence type="inferred from homology"/>
<evidence type="ECO:0000256" key="5">
    <source>
        <dbReference type="ARBA" id="ARBA00023004"/>
    </source>
</evidence>
<dbReference type="InterPro" id="IPR022837">
    <property type="entry name" value="MsrQ-like"/>
</dbReference>
<feature type="transmembrane region" description="Helical" evidence="7">
    <location>
        <begin position="247"/>
        <end position="268"/>
    </location>
</feature>
<dbReference type="AlphaFoldDB" id="A0A6P1YL59"/>
<dbReference type="HAMAP" id="MF_01207">
    <property type="entry name" value="MsrQ"/>
    <property type="match status" value="1"/>
</dbReference>
<keyword evidence="7" id="KW-0288">FMN</keyword>
<comment type="subcellular location">
    <subcellularLocation>
        <location evidence="7">Cell membrane</location>
        <topology evidence="7">Multi-pass membrane protein</topology>
    </subcellularLocation>
    <subcellularLocation>
        <location evidence="1">Membrane</location>
        <topology evidence="1">Multi-pass membrane protein</topology>
    </subcellularLocation>
</comment>